<evidence type="ECO:0000313" key="2">
    <source>
        <dbReference type="EMBL" id="KAG5564856.1"/>
    </source>
</evidence>
<feature type="transmembrane region" description="Helical" evidence="1">
    <location>
        <begin position="85"/>
        <end position="102"/>
    </location>
</feature>
<reference evidence="2" key="1">
    <citation type="submission" date="2020-08" db="EMBL/GenBank/DDBJ databases">
        <title>Plant Genome Project.</title>
        <authorList>
            <person name="Zhang R.-G."/>
        </authorList>
    </citation>
    <scope>NUCLEOTIDE SEQUENCE</scope>
    <source>
        <strain evidence="2">WSP0</strain>
        <tissue evidence="2">Leaf</tissue>
    </source>
</reference>
<dbReference type="AlphaFoldDB" id="A0AAV6LJC4"/>
<evidence type="ECO:0000313" key="3">
    <source>
        <dbReference type="Proteomes" id="UP000823749"/>
    </source>
</evidence>
<feature type="transmembrane region" description="Helical" evidence="1">
    <location>
        <begin position="109"/>
        <end position="130"/>
    </location>
</feature>
<proteinExistence type="predicted"/>
<gene>
    <name evidence="2" type="ORF">RHGRI_000899</name>
</gene>
<keyword evidence="3" id="KW-1185">Reference proteome</keyword>
<accession>A0AAV6LJC4</accession>
<sequence length="275" mass="30534">MLLPVSPGLNFWYYLAIISSLSWVFSSLAMDFIKKTTRPVSVFLISTFVLSWFTSNFVLSKLYFSLQRNPETDRFFHGYEGAGKTIGYVLLLFGNVGLYYFSEKSIACMLTFLFLSFYCLCCLLCIQPYTDFGTLEFLLSATLNQTLNLFGLRSSSTWLVIVACIGIAGLWHCLEPVHPPGEATSDEADQLESGQLLPTACEEEPPPLGAQLANKDPSQVGCILELALSGSTNPLLQGDFIGRLKIPPKRGPVKKKLNPESFTSRLARLRSTNHS</sequence>
<keyword evidence="1" id="KW-0812">Transmembrane</keyword>
<feature type="transmembrane region" description="Helical" evidence="1">
    <location>
        <begin position="42"/>
        <end position="65"/>
    </location>
</feature>
<protein>
    <submittedName>
        <fullName evidence="2">Uncharacterized protein</fullName>
    </submittedName>
</protein>
<comment type="caution">
    <text evidence="2">The sequence shown here is derived from an EMBL/GenBank/DDBJ whole genome shotgun (WGS) entry which is preliminary data.</text>
</comment>
<dbReference type="EMBL" id="JACTNZ010000001">
    <property type="protein sequence ID" value="KAG5564856.1"/>
    <property type="molecule type" value="Genomic_DNA"/>
</dbReference>
<name>A0AAV6LJC4_9ERIC</name>
<keyword evidence="1" id="KW-1133">Transmembrane helix</keyword>
<keyword evidence="1" id="KW-0472">Membrane</keyword>
<dbReference type="Proteomes" id="UP000823749">
    <property type="component" value="Chromosome 1"/>
</dbReference>
<evidence type="ECO:0000256" key="1">
    <source>
        <dbReference type="SAM" id="Phobius"/>
    </source>
</evidence>
<feature type="transmembrane region" description="Helical" evidence="1">
    <location>
        <begin position="12"/>
        <end position="30"/>
    </location>
</feature>
<organism evidence="2 3">
    <name type="scientific">Rhododendron griersonianum</name>
    <dbReference type="NCBI Taxonomy" id="479676"/>
    <lineage>
        <taxon>Eukaryota</taxon>
        <taxon>Viridiplantae</taxon>
        <taxon>Streptophyta</taxon>
        <taxon>Embryophyta</taxon>
        <taxon>Tracheophyta</taxon>
        <taxon>Spermatophyta</taxon>
        <taxon>Magnoliopsida</taxon>
        <taxon>eudicotyledons</taxon>
        <taxon>Gunneridae</taxon>
        <taxon>Pentapetalae</taxon>
        <taxon>asterids</taxon>
        <taxon>Ericales</taxon>
        <taxon>Ericaceae</taxon>
        <taxon>Ericoideae</taxon>
        <taxon>Rhodoreae</taxon>
        <taxon>Rhododendron</taxon>
    </lineage>
</organism>